<dbReference type="PANTHER" id="PTHR11132">
    <property type="entry name" value="SOLUTE CARRIER FAMILY 35"/>
    <property type="match status" value="1"/>
</dbReference>
<feature type="transmembrane region" description="Helical" evidence="7">
    <location>
        <begin position="287"/>
        <end position="305"/>
    </location>
</feature>
<comment type="subunit">
    <text evidence="3 7">Homooligomer.</text>
</comment>
<evidence type="ECO:0000256" key="7">
    <source>
        <dbReference type="RuleBase" id="RU367097"/>
    </source>
</evidence>
<evidence type="ECO:0000256" key="5">
    <source>
        <dbReference type="ARBA" id="ARBA00022989"/>
    </source>
</evidence>
<dbReference type="InParanoid" id="G9N360"/>
<name>G9N360_HYPVG</name>
<evidence type="ECO:0000256" key="4">
    <source>
        <dbReference type="ARBA" id="ARBA00022692"/>
    </source>
</evidence>
<dbReference type="HOGENOM" id="CLU_048347_3_0_1"/>
<dbReference type="GO" id="GO:0030659">
    <property type="term" value="C:cytoplasmic vesicle membrane"/>
    <property type="evidence" value="ECO:0007669"/>
    <property type="project" value="UniProtKB-SubCell"/>
</dbReference>
<dbReference type="InterPro" id="IPR050186">
    <property type="entry name" value="TPT_transporter"/>
</dbReference>
<feature type="transmembrane region" description="Helical" evidence="7">
    <location>
        <begin position="225"/>
        <end position="244"/>
    </location>
</feature>
<dbReference type="eggNOG" id="KOG1441">
    <property type="taxonomic scope" value="Eukaryota"/>
</dbReference>
<sequence length="353" mass="38396">MDDLEENRGKEAVEDASTGLLASLDGTSEPKPTTDPLQAIAWMTINTLATVGIVFTNKAIFSEPLWKKSQLTFASIHFLMTWFMLFLLSRSPIGIFVPRRAPRLHLIPLAAAMCFNVILPNMSLAYSTVTFYQIARILLTPTVAIMNFVLYSRVLPRGAILSLIPACLGVGMVTYYDSIPLDDEAIKTTSALGIVFAFSGIFASSLYTVWIAGYHRKLNMNSMQLLYLQAPMACFLLLFFIPLVDKVPNPLYVPSRFSKGALVVASTVFASLVNISQFYIVAQTGPVSSTVVGHIKTCTIVGLGWAMSGRAVSDKSAVGVVIAVAGITSYSIVMLRQKRMKQDGSGIVAKGKM</sequence>
<keyword evidence="4 7" id="KW-0812">Transmembrane</keyword>
<proteinExistence type="inferred from homology"/>
<keyword evidence="9" id="KW-1185">Reference proteome</keyword>
<feature type="transmembrane region" description="Helical" evidence="7">
    <location>
        <begin position="158"/>
        <end position="176"/>
    </location>
</feature>
<dbReference type="GO" id="GO:0000139">
    <property type="term" value="C:Golgi membrane"/>
    <property type="evidence" value="ECO:0007669"/>
    <property type="project" value="UniProtKB-SubCell"/>
</dbReference>
<gene>
    <name evidence="8" type="ORF">TRIVIDRAFT_43922</name>
</gene>
<comment type="similarity">
    <text evidence="2 7">Belongs to the TPT transporter family. SLC35D subfamily.</text>
</comment>
<dbReference type="EMBL" id="ABDF02000085">
    <property type="protein sequence ID" value="EHK18744.1"/>
    <property type="molecule type" value="Genomic_DNA"/>
</dbReference>
<evidence type="ECO:0000313" key="8">
    <source>
        <dbReference type="EMBL" id="EHK18744.1"/>
    </source>
</evidence>
<keyword evidence="7" id="KW-0256">Endoplasmic reticulum</keyword>
<organism evidence="8 9">
    <name type="scientific">Hypocrea virens (strain Gv29-8 / FGSC 10586)</name>
    <name type="common">Gliocladium virens</name>
    <name type="synonym">Trichoderma virens</name>
    <dbReference type="NCBI Taxonomy" id="413071"/>
    <lineage>
        <taxon>Eukaryota</taxon>
        <taxon>Fungi</taxon>
        <taxon>Dikarya</taxon>
        <taxon>Ascomycota</taxon>
        <taxon>Pezizomycotina</taxon>
        <taxon>Sordariomycetes</taxon>
        <taxon>Hypocreomycetidae</taxon>
        <taxon>Hypocreales</taxon>
        <taxon>Hypocreaceae</taxon>
        <taxon>Trichoderma</taxon>
    </lineage>
</organism>
<comment type="function">
    <text evidence="1 7">Involved in the import of GDP-mannose from the cytoplasm into the Golgi lumen.</text>
</comment>
<feature type="transmembrane region" description="Helical" evidence="7">
    <location>
        <begin position="256"/>
        <end position="275"/>
    </location>
</feature>
<dbReference type="VEuPathDB" id="FungiDB:TRIVIDRAFT_43922"/>
<feature type="transmembrane region" description="Helical" evidence="7">
    <location>
        <begin position="131"/>
        <end position="151"/>
    </location>
</feature>
<protein>
    <recommendedName>
        <fullName evidence="7">GDP-mannose transporter</fullName>
        <shortName evidence="7">GMT</shortName>
    </recommendedName>
</protein>
<keyword evidence="7" id="KW-0333">Golgi apparatus</keyword>
<dbReference type="GeneID" id="25794249"/>
<dbReference type="RefSeq" id="XP_013952944.1">
    <property type="nucleotide sequence ID" value="XM_014097469.1"/>
</dbReference>
<evidence type="ECO:0000256" key="1">
    <source>
        <dbReference type="ARBA" id="ARBA00003420"/>
    </source>
</evidence>
<evidence type="ECO:0000256" key="6">
    <source>
        <dbReference type="ARBA" id="ARBA00023136"/>
    </source>
</evidence>
<keyword evidence="7" id="KW-0762">Sugar transport</keyword>
<feature type="transmembrane region" description="Helical" evidence="7">
    <location>
        <begin position="317"/>
        <end position="335"/>
    </location>
</feature>
<keyword evidence="7" id="KW-0968">Cytoplasmic vesicle</keyword>
<keyword evidence="6 7" id="KW-0472">Membrane</keyword>
<dbReference type="STRING" id="413071.G9N360"/>
<evidence type="ECO:0000313" key="9">
    <source>
        <dbReference type="Proteomes" id="UP000007115"/>
    </source>
</evidence>
<feature type="transmembrane region" description="Helical" evidence="7">
    <location>
        <begin position="191"/>
        <end position="213"/>
    </location>
</feature>
<evidence type="ECO:0000256" key="3">
    <source>
        <dbReference type="ARBA" id="ARBA00011182"/>
    </source>
</evidence>
<comment type="caution">
    <text evidence="8">The sequence shown here is derived from an EMBL/GenBank/DDBJ whole genome shotgun (WGS) entry which is preliminary data.</text>
</comment>
<comment type="subcellular location">
    <subcellularLocation>
        <location evidence="7">Golgi apparatus membrane</location>
        <topology evidence="7">Multi-pass membrane protein</topology>
    </subcellularLocation>
    <subcellularLocation>
        <location evidence="7">Cytoplasmic vesicle membrane</location>
        <topology evidence="7">Multi-pass membrane protein</topology>
    </subcellularLocation>
    <subcellularLocation>
        <location evidence="7">Endoplasmic reticulum membrane</location>
        <topology evidence="7">Multi-pass membrane protein</topology>
    </subcellularLocation>
</comment>
<keyword evidence="5 7" id="KW-1133">Transmembrane helix</keyword>
<accession>G9N360</accession>
<feature type="transmembrane region" description="Helical" evidence="7">
    <location>
        <begin position="71"/>
        <end position="89"/>
    </location>
</feature>
<keyword evidence="7" id="KW-0813">Transport</keyword>
<reference evidence="8 9" key="1">
    <citation type="journal article" date="2011" name="Genome Biol.">
        <title>Comparative genome sequence analysis underscores mycoparasitism as the ancestral life style of Trichoderma.</title>
        <authorList>
            <person name="Kubicek C.P."/>
            <person name="Herrera-Estrella A."/>
            <person name="Seidl-Seiboth V."/>
            <person name="Martinez D.A."/>
            <person name="Druzhinina I.S."/>
            <person name="Thon M."/>
            <person name="Zeilinger S."/>
            <person name="Casas-Flores S."/>
            <person name="Horwitz B.A."/>
            <person name="Mukherjee P.K."/>
            <person name="Mukherjee M."/>
            <person name="Kredics L."/>
            <person name="Alcaraz L.D."/>
            <person name="Aerts A."/>
            <person name="Antal Z."/>
            <person name="Atanasova L."/>
            <person name="Cervantes-Badillo M.G."/>
            <person name="Challacombe J."/>
            <person name="Chertkov O."/>
            <person name="McCluskey K."/>
            <person name="Coulpier F."/>
            <person name="Deshpande N."/>
            <person name="von Doehren H."/>
            <person name="Ebbole D.J."/>
            <person name="Esquivel-Naranjo E.U."/>
            <person name="Fekete E."/>
            <person name="Flipphi M."/>
            <person name="Glaser F."/>
            <person name="Gomez-Rodriguez E.Y."/>
            <person name="Gruber S."/>
            <person name="Han C."/>
            <person name="Henrissat B."/>
            <person name="Hermosa R."/>
            <person name="Hernandez-Onate M."/>
            <person name="Karaffa L."/>
            <person name="Kosti I."/>
            <person name="Le Crom S."/>
            <person name="Lindquist E."/>
            <person name="Lucas S."/>
            <person name="Luebeck M."/>
            <person name="Luebeck P.S."/>
            <person name="Margeot A."/>
            <person name="Metz B."/>
            <person name="Misra M."/>
            <person name="Nevalainen H."/>
            <person name="Omann M."/>
            <person name="Packer N."/>
            <person name="Perrone G."/>
            <person name="Uresti-Rivera E.E."/>
            <person name="Salamov A."/>
            <person name="Schmoll M."/>
            <person name="Seiboth B."/>
            <person name="Shapiro H."/>
            <person name="Sukno S."/>
            <person name="Tamayo-Ramos J.A."/>
            <person name="Tisch D."/>
            <person name="Wiest A."/>
            <person name="Wilkinson H.H."/>
            <person name="Zhang M."/>
            <person name="Coutinho P.M."/>
            <person name="Kenerley C.M."/>
            <person name="Monte E."/>
            <person name="Baker S.E."/>
            <person name="Grigoriev I.V."/>
        </authorList>
    </citation>
    <scope>NUCLEOTIDE SEQUENCE [LARGE SCALE GENOMIC DNA]</scope>
    <source>
        <strain evidence="9">Gv29-8 / FGSC 10586</strain>
    </source>
</reference>
<evidence type="ECO:0000256" key="2">
    <source>
        <dbReference type="ARBA" id="ARBA00010425"/>
    </source>
</evidence>
<dbReference type="OrthoDB" id="5547497at2759"/>
<dbReference type="AlphaFoldDB" id="G9N360"/>
<dbReference type="GO" id="GO:0005789">
    <property type="term" value="C:endoplasmic reticulum membrane"/>
    <property type="evidence" value="ECO:0007669"/>
    <property type="project" value="UniProtKB-SubCell"/>
</dbReference>
<dbReference type="Proteomes" id="UP000007115">
    <property type="component" value="Unassembled WGS sequence"/>
</dbReference>
<dbReference type="OMA" id="WMVVNTL"/>